<gene>
    <name evidence="2" type="ORF">F7Q93_11025</name>
</gene>
<evidence type="ECO:0000256" key="1">
    <source>
        <dbReference type="SAM" id="MobiDB-lite"/>
    </source>
</evidence>
<proteinExistence type="predicted"/>
<dbReference type="AlphaFoldDB" id="A0A643F262"/>
<feature type="region of interest" description="Disordered" evidence="1">
    <location>
        <begin position="119"/>
        <end position="144"/>
    </location>
</feature>
<comment type="caution">
    <text evidence="2">The sequence shown here is derived from an EMBL/GenBank/DDBJ whole genome shotgun (WGS) entry which is preliminary data.</text>
</comment>
<organism evidence="2">
    <name type="scientific">Brucella pituitosa</name>
    <dbReference type="NCBI Taxonomy" id="571256"/>
    <lineage>
        <taxon>Bacteria</taxon>
        <taxon>Pseudomonadati</taxon>
        <taxon>Pseudomonadota</taxon>
        <taxon>Alphaproteobacteria</taxon>
        <taxon>Hyphomicrobiales</taxon>
        <taxon>Brucellaceae</taxon>
        <taxon>Brucella/Ochrobactrum group</taxon>
        <taxon>Brucella</taxon>
    </lineage>
</organism>
<dbReference type="EMBL" id="VZPE01000004">
    <property type="protein sequence ID" value="KAB0571250.1"/>
    <property type="molecule type" value="Genomic_DNA"/>
</dbReference>
<accession>A0A643F262</accession>
<sequence>MSDRQFTYRLWLKQELEKRPRGTKGALAKFLGVSADAVTRMSNIESGKEAREIKAHELPLIQKFFSEQGSEPDPLPSVVSDDGPIRGDQAILDMLKRIEGLDQRGVEVVFSVIDTVIQRQPAKQESSSADDQPEISIPHHVLKP</sequence>
<feature type="compositionally biased region" description="Polar residues" evidence="1">
    <location>
        <begin position="119"/>
        <end position="130"/>
    </location>
</feature>
<name>A0A643F262_9HYPH</name>
<reference evidence="2" key="1">
    <citation type="submission" date="2019-09" db="EMBL/GenBank/DDBJ databases">
        <title>Draft genome sequences of 48 bacterial type strains from the CCUG.</title>
        <authorList>
            <person name="Tunovic T."/>
            <person name="Pineiro-Iglesias B."/>
            <person name="Unosson C."/>
            <person name="Inganas E."/>
            <person name="Ohlen M."/>
            <person name="Cardew S."/>
            <person name="Jensie-Markopoulos S."/>
            <person name="Salva-Serra F."/>
            <person name="Jaen-Luchoro D."/>
            <person name="Karlsson R."/>
            <person name="Svensson-Stadler L."/>
            <person name="Chun J."/>
            <person name="Moore E."/>
        </authorList>
    </citation>
    <scope>NUCLEOTIDE SEQUENCE</scope>
    <source>
        <strain evidence="2">CCUG 50899</strain>
    </source>
</reference>
<evidence type="ECO:0000313" key="2">
    <source>
        <dbReference type="EMBL" id="KAB0571250.1"/>
    </source>
</evidence>
<dbReference type="RefSeq" id="WP_128094327.1">
    <property type="nucleotide sequence ID" value="NZ_JBHEEN010000004.1"/>
</dbReference>
<protein>
    <submittedName>
        <fullName evidence="2">Uncharacterized protein</fullName>
    </submittedName>
</protein>